<feature type="compositionally biased region" description="Polar residues" evidence="2">
    <location>
        <begin position="261"/>
        <end position="270"/>
    </location>
</feature>
<evidence type="ECO:0000256" key="2">
    <source>
        <dbReference type="SAM" id="MobiDB-lite"/>
    </source>
</evidence>
<feature type="domain" description="CCHC-type" evidence="3">
    <location>
        <begin position="506"/>
        <end position="521"/>
    </location>
</feature>
<dbReference type="PROSITE" id="PS51998">
    <property type="entry name" value="DEK_C"/>
    <property type="match status" value="1"/>
</dbReference>
<dbReference type="Pfam" id="PF14223">
    <property type="entry name" value="Retrotran_gag_2"/>
    <property type="match status" value="1"/>
</dbReference>
<accession>A0A022QY14</accession>
<dbReference type="PANTHER" id="PTHR47592:SF6">
    <property type="entry name" value="PBF68 PROTEIN"/>
    <property type="match status" value="1"/>
</dbReference>
<dbReference type="SUPFAM" id="SSF57756">
    <property type="entry name" value="Retrovirus zinc finger-like domains"/>
    <property type="match status" value="1"/>
</dbReference>
<dbReference type="STRING" id="4155.A0A022QY14"/>
<feature type="compositionally biased region" description="Polar residues" evidence="2">
    <location>
        <begin position="537"/>
        <end position="548"/>
    </location>
</feature>
<dbReference type="Gene3D" id="4.10.60.10">
    <property type="entry name" value="Zinc finger, CCHC-type"/>
    <property type="match status" value="1"/>
</dbReference>
<feature type="non-terminal residue" evidence="5">
    <location>
        <position position="548"/>
    </location>
</feature>
<dbReference type="InterPro" id="IPR014876">
    <property type="entry name" value="DEK_C"/>
</dbReference>
<name>A0A022QY14_ERYGU</name>
<proteinExistence type="predicted"/>
<feature type="domain" description="DEK-C" evidence="4">
    <location>
        <begin position="8"/>
        <end position="65"/>
    </location>
</feature>
<dbReference type="InterPro" id="IPR001878">
    <property type="entry name" value="Znf_CCHC"/>
</dbReference>
<dbReference type="EMBL" id="KI630880">
    <property type="protein sequence ID" value="EYU32258.1"/>
    <property type="molecule type" value="Genomic_DNA"/>
</dbReference>
<dbReference type="InterPro" id="IPR009044">
    <property type="entry name" value="ssDNA-bd_transcriptional_reg"/>
</dbReference>
<sequence>MDEECLNESKRRKIEDTVFQILRSSDLETTTELSVRAAAAERLGFGLSHSTQRRLVRQLVDSFLLSTAAAILCPSSLHTNSAVTNNNDGNALNRGKQHQRSGSGVDSEGNYDGKAICKLSDKRRVTVRDVNGTTMVSIRDFIIKDGNMVPQKGMCLTAEQWSTFRNNFPSIEEAIVKMESQLSSSLFYSYVRRKNAVHPSDNLNRLSEAVALQSEAERINSAGDSALDRSQTRDGISNSKDTFHSPIERNQSESEAEKKQTQAGISTQGQSHCSVNAIHSGQLVPIQTARLDGRNYHSWRHQMEFFLHQLKIAYVLSEPCPSFDEKVKVKDAHSKWKDDDYLCRHSILSSLCDNLFQLHSQKSCSARELWEELKLFYEDFGTTKRSQINKYIHFEMADGVSILQQVEELHKMADSIIASGNSWIDEDFHVSVIVSKLPPSWKELRVRLMQEEYLPINVLMHRIQVEEESRKWCYNKESSAYYKQGRSVGPTDSRLGMRKRENRRFCHRCGKEGHVIKNCPDKKFDAGGKSGAKENEVLSSPPLTDNKM</sequence>
<dbReference type="InterPro" id="IPR036875">
    <property type="entry name" value="Znf_CCHC_sf"/>
</dbReference>
<protein>
    <submittedName>
        <fullName evidence="5">Uncharacterized protein</fullName>
    </submittedName>
</protein>
<feature type="compositionally biased region" description="Basic and acidic residues" evidence="2">
    <location>
        <begin position="241"/>
        <end position="260"/>
    </location>
</feature>
<feature type="region of interest" description="Disordered" evidence="2">
    <location>
        <begin position="84"/>
        <end position="109"/>
    </location>
</feature>
<dbReference type="GO" id="GO:0003677">
    <property type="term" value="F:DNA binding"/>
    <property type="evidence" value="ECO:0007669"/>
    <property type="project" value="InterPro"/>
</dbReference>
<evidence type="ECO:0000313" key="5">
    <source>
        <dbReference type="EMBL" id="EYU32258.1"/>
    </source>
</evidence>
<dbReference type="PROSITE" id="PS50158">
    <property type="entry name" value="ZF_CCHC"/>
    <property type="match status" value="1"/>
</dbReference>
<dbReference type="Pfam" id="PF08766">
    <property type="entry name" value="DEK_C"/>
    <property type="match status" value="1"/>
</dbReference>
<keyword evidence="1" id="KW-0862">Zinc</keyword>
<dbReference type="AlphaFoldDB" id="A0A022QY14"/>
<keyword evidence="6" id="KW-1185">Reference proteome</keyword>
<evidence type="ECO:0000256" key="1">
    <source>
        <dbReference type="PROSITE-ProRule" id="PRU00047"/>
    </source>
</evidence>
<keyword evidence="1" id="KW-0479">Metal-binding</keyword>
<dbReference type="Pfam" id="PF02229">
    <property type="entry name" value="PC4"/>
    <property type="match status" value="1"/>
</dbReference>
<dbReference type="Gene3D" id="2.30.31.10">
    <property type="entry name" value="Transcriptional Coactivator Pc4, Chain A"/>
    <property type="match status" value="1"/>
</dbReference>
<feature type="compositionally biased region" description="Basic and acidic residues" evidence="2">
    <location>
        <begin position="521"/>
        <end position="536"/>
    </location>
</feature>
<feature type="region of interest" description="Disordered" evidence="2">
    <location>
        <begin position="221"/>
        <end position="270"/>
    </location>
</feature>
<evidence type="ECO:0000313" key="6">
    <source>
        <dbReference type="Proteomes" id="UP000030748"/>
    </source>
</evidence>
<dbReference type="PANTHER" id="PTHR47592">
    <property type="entry name" value="PBF68 PROTEIN"/>
    <property type="match status" value="1"/>
</dbReference>
<dbReference type="GO" id="GO:0006355">
    <property type="term" value="P:regulation of DNA-templated transcription"/>
    <property type="evidence" value="ECO:0007669"/>
    <property type="project" value="InterPro"/>
</dbReference>
<keyword evidence="1" id="KW-0863">Zinc-finger</keyword>
<dbReference type="InterPro" id="IPR003173">
    <property type="entry name" value="PC4_C"/>
</dbReference>
<dbReference type="SUPFAM" id="SSF54447">
    <property type="entry name" value="ssDNA-binding transcriptional regulator domain"/>
    <property type="match status" value="1"/>
</dbReference>
<dbReference type="GO" id="GO:0008270">
    <property type="term" value="F:zinc ion binding"/>
    <property type="evidence" value="ECO:0007669"/>
    <property type="project" value="UniProtKB-KW"/>
</dbReference>
<gene>
    <name evidence="5" type="ORF">MIMGU_mgv1a024121mg</name>
</gene>
<dbReference type="Proteomes" id="UP000030748">
    <property type="component" value="Unassembled WGS sequence"/>
</dbReference>
<feature type="region of interest" description="Disordered" evidence="2">
    <location>
        <begin position="521"/>
        <end position="548"/>
    </location>
</feature>
<evidence type="ECO:0000259" key="4">
    <source>
        <dbReference type="PROSITE" id="PS51998"/>
    </source>
</evidence>
<evidence type="ECO:0000259" key="3">
    <source>
        <dbReference type="PROSITE" id="PS50158"/>
    </source>
</evidence>
<reference evidence="5 6" key="1">
    <citation type="journal article" date="2013" name="Proc. Natl. Acad. Sci. U.S.A.">
        <title>Fine-scale variation in meiotic recombination in Mimulus inferred from population shotgun sequencing.</title>
        <authorList>
            <person name="Hellsten U."/>
            <person name="Wright K.M."/>
            <person name="Jenkins J."/>
            <person name="Shu S."/>
            <person name="Yuan Y."/>
            <person name="Wessler S.R."/>
            <person name="Schmutz J."/>
            <person name="Willis J.H."/>
            <person name="Rokhsar D.S."/>
        </authorList>
    </citation>
    <scope>NUCLEOTIDE SEQUENCE [LARGE SCALE GENOMIC DNA]</scope>
    <source>
        <strain evidence="6">cv. DUN x IM62</strain>
    </source>
</reference>
<dbReference type="SMART" id="SM00343">
    <property type="entry name" value="ZnF_C2HC"/>
    <property type="match status" value="1"/>
</dbReference>
<dbReference type="eggNOG" id="ENOG502QUJE">
    <property type="taxonomic scope" value="Eukaryota"/>
</dbReference>
<organism evidence="5 6">
    <name type="scientific">Erythranthe guttata</name>
    <name type="common">Yellow monkey flower</name>
    <name type="synonym">Mimulus guttatus</name>
    <dbReference type="NCBI Taxonomy" id="4155"/>
    <lineage>
        <taxon>Eukaryota</taxon>
        <taxon>Viridiplantae</taxon>
        <taxon>Streptophyta</taxon>
        <taxon>Embryophyta</taxon>
        <taxon>Tracheophyta</taxon>
        <taxon>Spermatophyta</taxon>
        <taxon>Magnoliopsida</taxon>
        <taxon>eudicotyledons</taxon>
        <taxon>Gunneridae</taxon>
        <taxon>Pentapetalae</taxon>
        <taxon>asterids</taxon>
        <taxon>lamiids</taxon>
        <taxon>Lamiales</taxon>
        <taxon>Phrymaceae</taxon>
        <taxon>Erythranthe</taxon>
    </lineage>
</organism>